<evidence type="ECO:0000313" key="1">
    <source>
        <dbReference type="EMBL" id="KAK0160244.1"/>
    </source>
</evidence>
<sequence>MSEMDGRIVVDLQSKLRVINNYWEKFETQHEKMMQVRDSGIVNTDYYKSKVYEDLLKKHHVNRAILVSEIARKCEPCDLSESMKVAAPSSTSNIPFKTNLPPIDIRKFSGN</sequence>
<dbReference type="Proteomes" id="UP001168990">
    <property type="component" value="Unassembled WGS sequence"/>
</dbReference>
<dbReference type="EMBL" id="JAQQBS010001423">
    <property type="protein sequence ID" value="KAK0160244.1"/>
    <property type="molecule type" value="Genomic_DNA"/>
</dbReference>
<protein>
    <submittedName>
        <fullName evidence="1">Uncharacterized protein</fullName>
    </submittedName>
</protein>
<gene>
    <name evidence="1" type="ORF">PV328_007672</name>
</gene>
<reference evidence="1" key="1">
    <citation type="journal article" date="2023" name="bioRxiv">
        <title>Scaffold-level genome assemblies of two parasitoid biocontrol wasps reveal the parthenogenesis mechanism and an associated novel virus.</title>
        <authorList>
            <person name="Inwood S."/>
            <person name="Skelly J."/>
            <person name="Guhlin J."/>
            <person name="Harrop T."/>
            <person name="Goldson S."/>
            <person name="Dearden P."/>
        </authorList>
    </citation>
    <scope>NUCLEOTIDE SEQUENCE</scope>
    <source>
        <strain evidence="1">Irish</strain>
        <tissue evidence="1">Whole body</tissue>
    </source>
</reference>
<reference evidence="1" key="2">
    <citation type="submission" date="2023-03" db="EMBL/GenBank/DDBJ databases">
        <authorList>
            <person name="Inwood S.N."/>
            <person name="Skelly J.G."/>
            <person name="Guhlin J."/>
            <person name="Harrop T.W.R."/>
            <person name="Goldson S.G."/>
            <person name="Dearden P.K."/>
        </authorList>
    </citation>
    <scope>NUCLEOTIDE SEQUENCE</scope>
    <source>
        <strain evidence="1">Irish</strain>
        <tissue evidence="1">Whole body</tissue>
    </source>
</reference>
<accession>A0AA39EZR4</accession>
<proteinExistence type="predicted"/>
<dbReference type="AlphaFoldDB" id="A0AA39EZR4"/>
<name>A0AA39EZR4_9HYME</name>
<comment type="caution">
    <text evidence="1">The sequence shown here is derived from an EMBL/GenBank/DDBJ whole genome shotgun (WGS) entry which is preliminary data.</text>
</comment>
<organism evidence="1 2">
    <name type="scientific">Microctonus aethiopoides</name>
    <dbReference type="NCBI Taxonomy" id="144406"/>
    <lineage>
        <taxon>Eukaryota</taxon>
        <taxon>Metazoa</taxon>
        <taxon>Ecdysozoa</taxon>
        <taxon>Arthropoda</taxon>
        <taxon>Hexapoda</taxon>
        <taxon>Insecta</taxon>
        <taxon>Pterygota</taxon>
        <taxon>Neoptera</taxon>
        <taxon>Endopterygota</taxon>
        <taxon>Hymenoptera</taxon>
        <taxon>Apocrita</taxon>
        <taxon>Ichneumonoidea</taxon>
        <taxon>Braconidae</taxon>
        <taxon>Euphorinae</taxon>
        <taxon>Microctonus</taxon>
    </lineage>
</organism>
<keyword evidence="2" id="KW-1185">Reference proteome</keyword>
<evidence type="ECO:0000313" key="2">
    <source>
        <dbReference type="Proteomes" id="UP001168990"/>
    </source>
</evidence>